<name>A0A4V2ZY57_9BURK</name>
<proteinExistence type="predicted"/>
<dbReference type="SUPFAM" id="SSF56935">
    <property type="entry name" value="Porins"/>
    <property type="match status" value="1"/>
</dbReference>
<dbReference type="AlphaFoldDB" id="A0A4V2ZY57"/>
<sequence length="69" mass="7758">MIKQANLGQLSFGRHYTPFVEVLYQSDASGFENFTSVANTIYQTLTGFTGVQYTWANNSVSTPRRRSMA</sequence>
<dbReference type="OrthoDB" id="8961834at2"/>
<evidence type="ECO:0000313" key="1">
    <source>
        <dbReference type="EMBL" id="TDG18823.1"/>
    </source>
</evidence>
<dbReference type="RefSeq" id="WP_133199057.1">
    <property type="nucleotide sequence ID" value="NZ_JBHUCW010000010.1"/>
</dbReference>
<accession>A0A4V2ZY57</accession>
<keyword evidence="2" id="KW-1185">Reference proteome</keyword>
<organism evidence="1 2">
    <name type="scientific">Paraburkholderia silviterrae</name>
    <dbReference type="NCBI Taxonomy" id="2528715"/>
    <lineage>
        <taxon>Bacteria</taxon>
        <taxon>Pseudomonadati</taxon>
        <taxon>Pseudomonadota</taxon>
        <taxon>Betaproteobacteria</taxon>
        <taxon>Burkholderiales</taxon>
        <taxon>Burkholderiaceae</taxon>
        <taxon>Paraburkholderia</taxon>
    </lineage>
</organism>
<evidence type="ECO:0000313" key="2">
    <source>
        <dbReference type="Proteomes" id="UP000295722"/>
    </source>
</evidence>
<reference evidence="1 2" key="1">
    <citation type="submission" date="2019-03" db="EMBL/GenBank/DDBJ databases">
        <title>Paraburkholderia sp. 4M-K11, isolated from subtropical forest soil.</title>
        <authorList>
            <person name="Gao Z.-H."/>
            <person name="Qiu L.-H."/>
        </authorList>
    </citation>
    <scope>NUCLEOTIDE SEQUENCE [LARGE SCALE GENOMIC DNA]</scope>
    <source>
        <strain evidence="1 2">4M-K11</strain>
    </source>
</reference>
<gene>
    <name evidence="1" type="ORF">EYW47_33265</name>
</gene>
<dbReference type="EMBL" id="SMRP01000027">
    <property type="protein sequence ID" value="TDG18823.1"/>
    <property type="molecule type" value="Genomic_DNA"/>
</dbReference>
<dbReference type="Proteomes" id="UP000295722">
    <property type="component" value="Unassembled WGS sequence"/>
</dbReference>
<protein>
    <submittedName>
        <fullName evidence="1">Uncharacterized protein</fullName>
    </submittedName>
</protein>
<comment type="caution">
    <text evidence="1">The sequence shown here is derived from an EMBL/GenBank/DDBJ whole genome shotgun (WGS) entry which is preliminary data.</text>
</comment>